<organism evidence="1 2">
    <name type="scientific">Vitis vinifera</name>
    <name type="common">Grape</name>
    <dbReference type="NCBI Taxonomy" id="29760"/>
    <lineage>
        <taxon>Eukaryota</taxon>
        <taxon>Viridiplantae</taxon>
        <taxon>Streptophyta</taxon>
        <taxon>Embryophyta</taxon>
        <taxon>Tracheophyta</taxon>
        <taxon>Spermatophyta</taxon>
        <taxon>Magnoliopsida</taxon>
        <taxon>eudicotyledons</taxon>
        <taxon>Gunneridae</taxon>
        <taxon>Pentapetalae</taxon>
        <taxon>rosids</taxon>
        <taxon>Vitales</taxon>
        <taxon>Vitaceae</taxon>
        <taxon>Viteae</taxon>
        <taxon>Vitis</taxon>
    </lineage>
</organism>
<protein>
    <submittedName>
        <fullName evidence="1">Uncharacterized protein</fullName>
    </submittedName>
</protein>
<sequence length="88" mass="10084">MWFEACLGLKINLEKKGELIPIEEVPNLEELAKVLGYKVGTLLNTYLGLPLGAPYKSSRFVNERNPLWKWLIVGKYGQEDEVECMKEV</sequence>
<comment type="caution">
    <text evidence="1">The sequence shown here is derived from an EMBL/GenBank/DDBJ whole genome shotgun (WGS) entry which is preliminary data.</text>
</comment>
<dbReference type="EMBL" id="QGNW01000007">
    <property type="protein sequence ID" value="RVX20215.1"/>
    <property type="molecule type" value="Genomic_DNA"/>
</dbReference>
<accession>A0A438KG76</accession>
<name>A0A438KG76_VITVI</name>
<dbReference type="Proteomes" id="UP000288805">
    <property type="component" value="Unassembled WGS sequence"/>
</dbReference>
<proteinExistence type="predicted"/>
<reference evidence="1 2" key="1">
    <citation type="journal article" date="2018" name="PLoS Genet.">
        <title>Population sequencing reveals clonal diversity and ancestral inbreeding in the grapevine cultivar Chardonnay.</title>
        <authorList>
            <person name="Roach M.J."/>
            <person name="Johnson D.L."/>
            <person name="Bohlmann J."/>
            <person name="van Vuuren H.J."/>
            <person name="Jones S.J."/>
            <person name="Pretorius I.S."/>
            <person name="Schmidt S.A."/>
            <person name="Borneman A.R."/>
        </authorList>
    </citation>
    <scope>NUCLEOTIDE SEQUENCE [LARGE SCALE GENOMIC DNA]</scope>
    <source>
        <strain evidence="2">cv. Chardonnay</strain>
        <tissue evidence="1">Leaf</tissue>
    </source>
</reference>
<dbReference type="AlphaFoldDB" id="A0A438KG76"/>
<evidence type="ECO:0000313" key="1">
    <source>
        <dbReference type="EMBL" id="RVX20215.1"/>
    </source>
</evidence>
<gene>
    <name evidence="1" type="ORF">CK203_004842</name>
</gene>
<evidence type="ECO:0000313" key="2">
    <source>
        <dbReference type="Proteomes" id="UP000288805"/>
    </source>
</evidence>